<dbReference type="PANTHER" id="PTHR24092">
    <property type="entry name" value="PROBABLE PHOSPHOLIPID-TRANSPORTING ATPASE"/>
    <property type="match status" value="1"/>
</dbReference>
<feature type="binding site" evidence="10">
    <location>
        <position position="799"/>
    </location>
    <ligand>
        <name>Mg(2+)</name>
        <dbReference type="ChEBI" id="CHEBI:18420"/>
    </ligand>
</feature>
<evidence type="ECO:0000256" key="8">
    <source>
        <dbReference type="PIRSR" id="PIRSR606539-1"/>
    </source>
</evidence>
<comment type="similarity">
    <text evidence="1 11">Belongs to the cation transport ATPase (P-type) (TC 3.A.3) family. Type IV subfamily.</text>
</comment>
<evidence type="ECO:0000256" key="5">
    <source>
        <dbReference type="ARBA" id="ARBA00023136"/>
    </source>
</evidence>
<dbReference type="GO" id="GO:0045332">
    <property type="term" value="P:phospholipid translocation"/>
    <property type="evidence" value="ECO:0007669"/>
    <property type="project" value="TreeGrafter"/>
</dbReference>
<evidence type="ECO:0000259" key="12">
    <source>
        <dbReference type="Pfam" id="PF00122"/>
    </source>
</evidence>
<dbReference type="InterPro" id="IPR008250">
    <property type="entry name" value="ATPase_P-typ_transduc_dom_A_sf"/>
</dbReference>
<dbReference type="InterPro" id="IPR023299">
    <property type="entry name" value="ATPase_P-typ_cyto_dom_N"/>
</dbReference>
<evidence type="ECO:0000259" key="13">
    <source>
        <dbReference type="Pfam" id="PF16209"/>
    </source>
</evidence>
<dbReference type="InterPro" id="IPR036412">
    <property type="entry name" value="HAD-like_sf"/>
</dbReference>
<keyword evidence="3 11" id="KW-1278">Translocase</keyword>
<evidence type="ECO:0000256" key="1">
    <source>
        <dbReference type="ARBA" id="ARBA00008109"/>
    </source>
</evidence>
<dbReference type="PANTHER" id="PTHR24092:SF5">
    <property type="entry name" value="PHOSPHOLIPID-TRANSPORTING ATPASE"/>
    <property type="match status" value="1"/>
</dbReference>
<dbReference type="Pfam" id="PF13246">
    <property type="entry name" value="Cation_ATPase"/>
    <property type="match status" value="1"/>
</dbReference>
<dbReference type="SFLD" id="SFLDF00027">
    <property type="entry name" value="p-type_atpase"/>
    <property type="match status" value="1"/>
</dbReference>
<feature type="binding site" evidence="10">
    <location>
        <position position="795"/>
    </location>
    <ligand>
        <name>Mg(2+)</name>
        <dbReference type="ChEBI" id="CHEBI:18420"/>
    </ligand>
</feature>
<feature type="non-terminal residue" evidence="14">
    <location>
        <position position="808"/>
    </location>
</feature>
<dbReference type="InterPro" id="IPR059000">
    <property type="entry name" value="ATPase_P-type_domA"/>
</dbReference>
<keyword evidence="10" id="KW-0479">Metal-binding</keyword>
<dbReference type="NCBIfam" id="TIGR01652">
    <property type="entry name" value="ATPase-Plipid"/>
    <property type="match status" value="1"/>
</dbReference>
<feature type="binding site" evidence="9">
    <location>
        <position position="676"/>
    </location>
    <ligand>
        <name>ATP</name>
        <dbReference type="ChEBI" id="CHEBI:30616"/>
    </ligand>
</feature>
<dbReference type="Pfam" id="PF16209">
    <property type="entry name" value="PhoLip_ATPase_N"/>
    <property type="match status" value="1"/>
</dbReference>
<keyword evidence="9 11" id="KW-0067">ATP-binding</keyword>
<dbReference type="GO" id="GO:0140326">
    <property type="term" value="F:ATPase-coupled intramembrane lipid transporter activity"/>
    <property type="evidence" value="ECO:0007669"/>
    <property type="project" value="UniProtKB-EC"/>
</dbReference>
<dbReference type="SFLD" id="SFLDG00002">
    <property type="entry name" value="C1.7:_P-type_atpase_like"/>
    <property type="match status" value="1"/>
</dbReference>
<feature type="binding site" evidence="10">
    <location>
        <position position="391"/>
    </location>
    <ligand>
        <name>Mg(2+)</name>
        <dbReference type="ChEBI" id="CHEBI:18420"/>
    </ligand>
</feature>
<dbReference type="SUPFAM" id="SSF81665">
    <property type="entry name" value="Calcium ATPase, transmembrane domain M"/>
    <property type="match status" value="1"/>
</dbReference>
<dbReference type="InterPro" id="IPR032631">
    <property type="entry name" value="P-type_ATPase_N"/>
</dbReference>
<evidence type="ECO:0000256" key="2">
    <source>
        <dbReference type="ARBA" id="ARBA00022692"/>
    </source>
</evidence>
<dbReference type="SFLD" id="SFLDS00003">
    <property type="entry name" value="Haloacid_Dehalogenase"/>
    <property type="match status" value="1"/>
</dbReference>
<comment type="caution">
    <text evidence="11">Lacks conserved residue(s) required for the propagation of feature annotation.</text>
</comment>
<feature type="transmembrane region" description="Helical" evidence="11">
    <location>
        <begin position="302"/>
        <end position="321"/>
    </location>
</feature>
<dbReference type="NCBIfam" id="TIGR01494">
    <property type="entry name" value="ATPase_P-type"/>
    <property type="match status" value="1"/>
</dbReference>
<dbReference type="GO" id="GO:0005524">
    <property type="term" value="F:ATP binding"/>
    <property type="evidence" value="ECO:0007669"/>
    <property type="project" value="UniProtKB-UniRule"/>
</dbReference>
<feature type="transmembrane region" description="Helical" evidence="11">
    <location>
        <begin position="62"/>
        <end position="85"/>
    </location>
</feature>
<comment type="catalytic activity">
    <reaction evidence="7">
        <text>a 1,2-diacyl-sn-glycero-3-phosphoethanolamine(out) + ATP + H2O = a 1,2-diacyl-sn-glycero-3-phosphoethanolamine(in) + ADP + phosphate + H(+)</text>
        <dbReference type="Rhea" id="RHEA:66132"/>
        <dbReference type="ChEBI" id="CHEBI:15377"/>
        <dbReference type="ChEBI" id="CHEBI:15378"/>
        <dbReference type="ChEBI" id="CHEBI:30616"/>
        <dbReference type="ChEBI" id="CHEBI:43474"/>
        <dbReference type="ChEBI" id="CHEBI:64612"/>
        <dbReference type="ChEBI" id="CHEBI:456216"/>
    </reaction>
    <physiologicalReaction direction="left-to-right" evidence="7">
        <dbReference type="Rhea" id="RHEA:66133"/>
    </physiologicalReaction>
</comment>
<feature type="binding site" evidence="9">
    <location>
        <position position="393"/>
    </location>
    <ligand>
        <name>ATP</name>
        <dbReference type="ChEBI" id="CHEBI:30616"/>
    </ligand>
</feature>
<dbReference type="InterPro" id="IPR006539">
    <property type="entry name" value="P-type_ATPase_IV"/>
</dbReference>
<evidence type="ECO:0000256" key="6">
    <source>
        <dbReference type="ARBA" id="ARBA00034036"/>
    </source>
</evidence>
<dbReference type="GO" id="GO:0005768">
    <property type="term" value="C:endosome"/>
    <property type="evidence" value="ECO:0007669"/>
    <property type="project" value="TreeGrafter"/>
</dbReference>
<feature type="active site" description="4-aspartylphosphate intermediate" evidence="8">
    <location>
        <position position="391"/>
    </location>
</feature>
<dbReference type="SUPFAM" id="SSF56784">
    <property type="entry name" value="HAD-like"/>
    <property type="match status" value="1"/>
</dbReference>
<dbReference type="GO" id="GO:0006890">
    <property type="term" value="P:retrograde vesicle-mediated transport, Golgi to endoplasmic reticulum"/>
    <property type="evidence" value="ECO:0007669"/>
    <property type="project" value="TreeGrafter"/>
</dbReference>
<dbReference type="EC" id="7.6.2.1" evidence="11"/>
<feature type="binding site" evidence="10">
    <location>
        <position position="393"/>
    </location>
    <ligand>
        <name>Mg(2+)</name>
        <dbReference type="ChEBI" id="CHEBI:18420"/>
    </ligand>
</feature>
<gene>
    <name evidence="14" type="ORF">A0H76_1737</name>
</gene>
<comment type="caution">
    <text evidence="14">The sequence shown here is derived from an EMBL/GenBank/DDBJ whole genome shotgun (WGS) entry which is preliminary data.</text>
</comment>
<dbReference type="GO" id="GO:0005886">
    <property type="term" value="C:plasma membrane"/>
    <property type="evidence" value="ECO:0007669"/>
    <property type="project" value="TreeGrafter"/>
</dbReference>
<feature type="transmembrane region" description="Helical" evidence="11">
    <location>
        <begin position="97"/>
        <end position="116"/>
    </location>
</feature>
<feature type="binding site" evidence="9">
    <location>
        <position position="391"/>
    </location>
    <ligand>
        <name>ATP</name>
        <dbReference type="ChEBI" id="CHEBI:30616"/>
    </ligand>
</feature>
<dbReference type="SUPFAM" id="SSF81660">
    <property type="entry name" value="Metal cation-transporting ATPase, ATP-binding domain N"/>
    <property type="match status" value="1"/>
</dbReference>
<dbReference type="InterPro" id="IPR001757">
    <property type="entry name" value="P_typ_ATPase"/>
</dbReference>
<dbReference type="GO" id="GO:0000287">
    <property type="term" value="F:magnesium ion binding"/>
    <property type="evidence" value="ECO:0007669"/>
    <property type="project" value="UniProtKB-UniRule"/>
</dbReference>
<feature type="binding site" evidence="9">
    <location>
        <position position="677"/>
    </location>
    <ligand>
        <name>ATP</name>
        <dbReference type="ChEBI" id="CHEBI:30616"/>
    </ligand>
</feature>
<feature type="transmembrane region" description="Helical" evidence="11">
    <location>
        <begin position="333"/>
        <end position="352"/>
    </location>
</feature>
<evidence type="ECO:0000313" key="14">
    <source>
        <dbReference type="EMBL" id="ORD98909.1"/>
    </source>
</evidence>
<dbReference type="SUPFAM" id="SSF81653">
    <property type="entry name" value="Calcium ATPase, transduction domain A"/>
    <property type="match status" value="1"/>
</dbReference>
<dbReference type="GO" id="GO:0016887">
    <property type="term" value="F:ATP hydrolysis activity"/>
    <property type="evidence" value="ECO:0007669"/>
    <property type="project" value="InterPro"/>
</dbReference>
<evidence type="ECO:0000313" key="15">
    <source>
        <dbReference type="Proteomes" id="UP000192501"/>
    </source>
</evidence>
<organism evidence="14 15">
    <name type="scientific">Hepatospora eriocheir</name>
    <dbReference type="NCBI Taxonomy" id="1081669"/>
    <lineage>
        <taxon>Eukaryota</taxon>
        <taxon>Fungi</taxon>
        <taxon>Fungi incertae sedis</taxon>
        <taxon>Microsporidia</taxon>
        <taxon>Hepatosporidae</taxon>
        <taxon>Hepatospora</taxon>
    </lineage>
</organism>
<name>A0A1X0QGK4_9MICR</name>
<evidence type="ECO:0000256" key="10">
    <source>
        <dbReference type="PIRSR" id="PIRSR606539-3"/>
    </source>
</evidence>
<protein>
    <recommendedName>
        <fullName evidence="11">Phospholipid-transporting ATPase</fullName>
        <ecNumber evidence="11">7.6.2.1</ecNumber>
    </recommendedName>
</protein>
<feature type="binding site" evidence="9">
    <location>
        <position position="595"/>
    </location>
    <ligand>
        <name>ATP</name>
        <dbReference type="ChEBI" id="CHEBI:30616"/>
    </ligand>
</feature>
<keyword evidence="10 11" id="KW-0460">Magnesium</keyword>
<feature type="binding site" evidence="9">
    <location>
        <position position="392"/>
    </location>
    <ligand>
        <name>ATP</name>
        <dbReference type="ChEBI" id="CHEBI:30616"/>
    </ligand>
</feature>
<comment type="subcellular location">
    <subcellularLocation>
        <location evidence="11">Membrane</location>
        <topology evidence="11">Multi-pass membrane protein</topology>
    </subcellularLocation>
</comment>
<dbReference type="AlphaFoldDB" id="A0A1X0QGK4"/>
<dbReference type="Pfam" id="PF00122">
    <property type="entry name" value="E1-E2_ATPase"/>
    <property type="match status" value="1"/>
</dbReference>
<reference evidence="14 15" key="1">
    <citation type="journal article" date="2017" name="Environ. Microbiol.">
        <title>Decay of the glycolytic pathway and adaptation to intranuclear parasitism within Enterocytozoonidae microsporidia.</title>
        <authorList>
            <person name="Wiredu Boakye D."/>
            <person name="Jaroenlak P."/>
            <person name="Prachumwat A."/>
            <person name="Williams T.A."/>
            <person name="Bateman K.S."/>
            <person name="Itsathitphaisarn O."/>
            <person name="Sritunyalucksana K."/>
            <person name="Paszkiewicz K.H."/>
            <person name="Moore K.A."/>
            <person name="Stentiford G.D."/>
            <person name="Williams B.A."/>
        </authorList>
    </citation>
    <scope>NUCLEOTIDE SEQUENCE [LARGE SCALE GENOMIC DNA]</scope>
    <source>
        <strain evidence="15">canceri</strain>
    </source>
</reference>
<feature type="binding site" evidence="9">
    <location>
        <position position="769"/>
    </location>
    <ligand>
        <name>ATP</name>
        <dbReference type="ChEBI" id="CHEBI:30616"/>
    </ligand>
</feature>
<keyword evidence="5 11" id="KW-0472">Membrane</keyword>
<dbReference type="Proteomes" id="UP000192501">
    <property type="component" value="Unassembled WGS sequence"/>
</dbReference>
<dbReference type="Gene3D" id="3.40.1110.10">
    <property type="entry name" value="Calcium-transporting ATPase, cytoplasmic domain N"/>
    <property type="match status" value="1"/>
</dbReference>
<feature type="domain" description="P-type ATPase A" evidence="12">
    <location>
        <begin position="157"/>
        <end position="206"/>
    </location>
</feature>
<dbReference type="PROSITE" id="PS00154">
    <property type="entry name" value="ATPASE_E1_E2"/>
    <property type="match status" value="1"/>
</dbReference>
<evidence type="ECO:0000256" key="3">
    <source>
        <dbReference type="ARBA" id="ARBA00022967"/>
    </source>
</evidence>
<evidence type="ECO:0000256" key="7">
    <source>
        <dbReference type="ARBA" id="ARBA00049128"/>
    </source>
</evidence>
<dbReference type="InterPro" id="IPR023214">
    <property type="entry name" value="HAD_sf"/>
</dbReference>
<sequence>MKRKQKIVFKNDHEDEFNIGEHEDEKSKSIEISKKFIKLTSFRPRQDSNNTIKNTKYTVLNFIPYLIFYQFNTKSSAYFILIMFLQLNDKICVSSKFASFFPFIFILCIAATNELIDDFKRYQRDNLSNNITYNVYSIGSSDYRVVDNNFFELMEYYSEVKSADLKVGNIILIKKGQKVPADCLLLCTSDENNEVYIKTDQLDGETDWKKREAISNIRELDTEMVVQYEEPSNEIYSFTGILETKSMPPQKIPLELSNTAWADTTIANSDVLGLIIYTGNNTRVKMNTYKPRNKVGIFDKEVDLFSIILIVISALSTLTFVIMRGSHYPSFDILIFTLRFLVLFSYIIPIALKVMINISRLYYSYHKPNGVGIRSSSIQEELARITYFLTDKTGTLTCNVMTLKKLHLGTVCFSTSSIEDFKFLLKSYLSHSKGEFNNLVKSGNTKIIIGMNMMFELLEALSICHLVTPVLDGDNITFQASSAEEVAMVQFLEKIGIQLYSKIDNIVSIKYTIDDVSVIVKYKIHVVFSFSSELKRMGIVAQRIDFFEFTKLNISGKFNEYVFFIKGADSVIIPLCKKSPWALEESDNMAREGLRTLLFAKKELQTEEFEEFYKRYSDAKISIYNRGEKLLKVQNDIEVNCDLLGLSGIEDKLQEGVRETIEKLRGAEIKVWMLTGDKIHTAISIAKSSKLISRIDKYKVIENCVNKEEILKVLNEIEKKSFNSLVIDGTSIGTILKHSERIFNSKNRITILDKFISITTKLSTVIGCRFTPTQKAMIARVMKKGDKGAVCCIGDGGNDVSMITEANV</sequence>
<keyword evidence="2 11" id="KW-0812">Transmembrane</keyword>
<feature type="binding site" evidence="9">
    <location>
        <position position="799"/>
    </location>
    <ligand>
        <name>ATP</name>
        <dbReference type="ChEBI" id="CHEBI:30616"/>
    </ligand>
</feature>
<feature type="binding site" evidence="9">
    <location>
        <position position="530"/>
    </location>
    <ligand>
        <name>ATP</name>
        <dbReference type="ChEBI" id="CHEBI:30616"/>
    </ligand>
</feature>
<dbReference type="Gene3D" id="3.40.50.1000">
    <property type="entry name" value="HAD superfamily/HAD-like"/>
    <property type="match status" value="1"/>
</dbReference>
<feature type="binding site" evidence="9">
    <location>
        <position position="675"/>
    </location>
    <ligand>
        <name>ATP</name>
        <dbReference type="ChEBI" id="CHEBI:30616"/>
    </ligand>
</feature>
<evidence type="ECO:0000256" key="9">
    <source>
        <dbReference type="PIRSR" id="PIRSR606539-2"/>
    </source>
</evidence>
<evidence type="ECO:0000256" key="4">
    <source>
        <dbReference type="ARBA" id="ARBA00022989"/>
    </source>
</evidence>
<comment type="cofactor">
    <cofactor evidence="10">
        <name>Mg(2+)</name>
        <dbReference type="ChEBI" id="CHEBI:18420"/>
    </cofactor>
</comment>
<feature type="binding site" evidence="9">
    <location>
        <position position="775"/>
    </location>
    <ligand>
        <name>ATP</name>
        <dbReference type="ChEBI" id="CHEBI:30616"/>
    </ligand>
</feature>
<dbReference type="InterPro" id="IPR023298">
    <property type="entry name" value="ATPase_P-typ_TM_dom_sf"/>
</dbReference>
<dbReference type="EMBL" id="LTAI01000387">
    <property type="protein sequence ID" value="ORD98909.1"/>
    <property type="molecule type" value="Genomic_DNA"/>
</dbReference>
<feature type="binding site" evidence="9">
    <location>
        <position position="798"/>
    </location>
    <ligand>
        <name>ATP</name>
        <dbReference type="ChEBI" id="CHEBI:30616"/>
    </ligand>
</feature>
<dbReference type="VEuPathDB" id="MicrosporidiaDB:HERIO_2427"/>
<dbReference type="InterPro" id="IPR018303">
    <property type="entry name" value="ATPase_P-typ_P_site"/>
</dbReference>
<dbReference type="Gene3D" id="2.70.150.10">
    <property type="entry name" value="Calcium-transporting ATPase, cytoplasmic transduction domain A"/>
    <property type="match status" value="1"/>
</dbReference>
<feature type="binding site" evidence="9">
    <location>
        <position position="566"/>
    </location>
    <ligand>
        <name>ATP</name>
        <dbReference type="ChEBI" id="CHEBI:30616"/>
    </ligand>
</feature>
<feature type="domain" description="P-type ATPase N-terminal" evidence="13">
    <location>
        <begin position="48"/>
        <end position="98"/>
    </location>
</feature>
<keyword evidence="4 11" id="KW-1133">Transmembrane helix</keyword>
<dbReference type="GO" id="GO:0006897">
    <property type="term" value="P:endocytosis"/>
    <property type="evidence" value="ECO:0007669"/>
    <property type="project" value="TreeGrafter"/>
</dbReference>
<comment type="catalytic activity">
    <reaction evidence="6 11">
        <text>ATP + H2O + phospholipidSide 1 = ADP + phosphate + phospholipidSide 2.</text>
        <dbReference type="EC" id="7.6.2.1"/>
    </reaction>
</comment>
<proteinExistence type="inferred from homology"/>
<dbReference type="PRINTS" id="PR00119">
    <property type="entry name" value="CATATPASE"/>
</dbReference>
<dbReference type="VEuPathDB" id="MicrosporidiaDB:A0H76_1737"/>
<accession>A0A1X0QGK4</accession>
<keyword evidence="9 11" id="KW-0547">Nucleotide-binding</keyword>
<dbReference type="GO" id="GO:0005802">
    <property type="term" value="C:trans-Golgi network"/>
    <property type="evidence" value="ECO:0007669"/>
    <property type="project" value="TreeGrafter"/>
</dbReference>
<evidence type="ECO:0000256" key="11">
    <source>
        <dbReference type="RuleBase" id="RU362033"/>
    </source>
</evidence>
<dbReference type="InterPro" id="IPR044492">
    <property type="entry name" value="P_typ_ATPase_HD_dom"/>
</dbReference>
<feature type="binding site" evidence="9">
    <location>
        <position position="485"/>
    </location>
    <ligand>
        <name>ATP</name>
        <dbReference type="ChEBI" id="CHEBI:30616"/>
    </ligand>
</feature>